<protein>
    <submittedName>
        <fullName evidence="13">TonB family protein</fullName>
    </submittedName>
</protein>
<dbReference type="InterPro" id="IPR037682">
    <property type="entry name" value="TonB_C"/>
</dbReference>
<dbReference type="AlphaFoldDB" id="A0A7S6RDK4"/>
<keyword evidence="6 11" id="KW-0812">Transmembrane</keyword>
<evidence type="ECO:0000256" key="2">
    <source>
        <dbReference type="ARBA" id="ARBA00006555"/>
    </source>
</evidence>
<evidence type="ECO:0000256" key="9">
    <source>
        <dbReference type="ARBA" id="ARBA00023136"/>
    </source>
</evidence>
<feature type="compositionally biased region" description="Low complexity" evidence="10">
    <location>
        <begin position="262"/>
        <end position="271"/>
    </location>
</feature>
<dbReference type="NCBIfam" id="TIGR01352">
    <property type="entry name" value="tonB_Cterm"/>
    <property type="match status" value="1"/>
</dbReference>
<feature type="compositionally biased region" description="Polar residues" evidence="10">
    <location>
        <begin position="196"/>
        <end position="220"/>
    </location>
</feature>
<keyword evidence="5" id="KW-0997">Cell inner membrane</keyword>
<dbReference type="PANTHER" id="PTHR33446">
    <property type="entry name" value="PROTEIN TONB-RELATED"/>
    <property type="match status" value="1"/>
</dbReference>
<proteinExistence type="inferred from homology"/>
<gene>
    <name evidence="13" type="ORF">IM676_00980</name>
</gene>
<dbReference type="PANTHER" id="PTHR33446:SF2">
    <property type="entry name" value="PROTEIN TONB"/>
    <property type="match status" value="1"/>
</dbReference>
<evidence type="ECO:0000256" key="6">
    <source>
        <dbReference type="ARBA" id="ARBA00022692"/>
    </source>
</evidence>
<feature type="compositionally biased region" description="Polar residues" evidence="10">
    <location>
        <begin position="433"/>
        <end position="455"/>
    </location>
</feature>
<feature type="compositionally biased region" description="Low complexity" evidence="10">
    <location>
        <begin position="288"/>
        <end position="300"/>
    </location>
</feature>
<evidence type="ECO:0000256" key="7">
    <source>
        <dbReference type="ARBA" id="ARBA00022927"/>
    </source>
</evidence>
<feature type="compositionally biased region" description="Low complexity" evidence="10">
    <location>
        <begin position="408"/>
        <end position="426"/>
    </location>
</feature>
<feature type="transmembrane region" description="Helical" evidence="11">
    <location>
        <begin position="21"/>
        <end position="45"/>
    </location>
</feature>
<keyword evidence="14" id="KW-1185">Reference proteome</keyword>
<organism evidence="13 14">
    <name type="scientific">Anabaenopsis elenkinii CCIBt3563</name>
    <dbReference type="NCBI Taxonomy" id="2779889"/>
    <lineage>
        <taxon>Bacteria</taxon>
        <taxon>Bacillati</taxon>
        <taxon>Cyanobacteriota</taxon>
        <taxon>Cyanophyceae</taxon>
        <taxon>Nostocales</taxon>
        <taxon>Nodulariaceae</taxon>
        <taxon>Anabaenopsis</taxon>
    </lineage>
</organism>
<keyword evidence="7" id="KW-0653">Protein transport</keyword>
<evidence type="ECO:0000256" key="8">
    <source>
        <dbReference type="ARBA" id="ARBA00022989"/>
    </source>
</evidence>
<feature type="compositionally biased region" description="Low complexity" evidence="10">
    <location>
        <begin position="481"/>
        <end position="499"/>
    </location>
</feature>
<feature type="compositionally biased region" description="Basic and acidic residues" evidence="10">
    <location>
        <begin position="460"/>
        <end position="469"/>
    </location>
</feature>
<name>A0A7S6RDK4_9CYAN</name>
<evidence type="ECO:0000256" key="4">
    <source>
        <dbReference type="ARBA" id="ARBA00022475"/>
    </source>
</evidence>
<dbReference type="Pfam" id="PF03544">
    <property type="entry name" value="TonB_C"/>
    <property type="match status" value="1"/>
</dbReference>
<sequence length="522" mass="56467">MSFSSITLEYRSQEVKTLKYFLIYSLIGSLVLHIGVLSSLLAYLLRSNPQQIEDQPIEVVMIDFPIPEVEKPPAPIPQPERLPEPRQIITSNHTSPSPARNQTVTQSKPEITQQQPVVTLRQTPITPPPAKVESVITPTVPPPTPQTTATVSRLQSVLSSQTSEATTVTPPTQTVESVKTPPVSPPTPTNTATVSRLQSVLSSQTSEATTVTPPTQSSEKLQGVLTGIRDSRVTPGNNATVNTVESNQPSGTSALSTPNTGTSTNTVSVQPSTPPTPLPSNTRAESTNRPGNSRRSSSGRAACVRCNTNYPEFARRQGIEGRPRLSVDIDAQGNVTNVRILRSSGNRRLDQEIKRQASNWKLQPTEGGRQGISIDTNLMLEGSQRHRQVQERKRKQETSGSRETSRQTESSGSSPTASTSTPTRSNPVRRVRQQPQTEQNTAAGSSSGQGKTPTPGNVRDSLRNTRRQETSTNSVTPPGETSTNPPLTTNNTSSSQNQLRDALRRSRQPAELTPPTSSPESE</sequence>
<dbReference type="InterPro" id="IPR006260">
    <property type="entry name" value="TonB/TolA_C"/>
</dbReference>
<evidence type="ECO:0000259" key="12">
    <source>
        <dbReference type="PROSITE" id="PS52015"/>
    </source>
</evidence>
<feature type="region of interest" description="Disordered" evidence="10">
    <location>
        <begin position="88"/>
        <end position="302"/>
    </location>
</feature>
<dbReference type="KEGG" id="aee:IM676_00980"/>
<dbReference type="EMBL" id="CP063311">
    <property type="protein sequence ID" value="QOV22972.1"/>
    <property type="molecule type" value="Genomic_DNA"/>
</dbReference>
<dbReference type="SUPFAM" id="SSF74653">
    <property type="entry name" value="TolA/TonB C-terminal domain"/>
    <property type="match status" value="1"/>
</dbReference>
<dbReference type="Gene3D" id="3.30.1150.10">
    <property type="match status" value="1"/>
</dbReference>
<feature type="domain" description="TonB C-terminal" evidence="12">
    <location>
        <begin position="295"/>
        <end position="387"/>
    </location>
</feature>
<keyword evidence="4" id="KW-1003">Cell membrane</keyword>
<dbReference type="GO" id="GO:0015031">
    <property type="term" value="P:protein transport"/>
    <property type="evidence" value="ECO:0007669"/>
    <property type="project" value="UniProtKB-KW"/>
</dbReference>
<keyword evidence="3" id="KW-0813">Transport</keyword>
<reference evidence="14" key="1">
    <citation type="submission" date="2020-10" db="EMBL/GenBank/DDBJ databases">
        <title>Genome-based taxonomic classification of the species Anabaenopsis elenkinii.</title>
        <authorList>
            <person name="Delbaje E."/>
            <person name="Andreote A.P.D."/>
            <person name="Pellegrinetti T.A."/>
            <person name="Cruz R.B."/>
            <person name="Branco L.H.Z."/>
            <person name="Fiore M.F."/>
        </authorList>
    </citation>
    <scope>NUCLEOTIDE SEQUENCE [LARGE SCALE GENOMIC DNA]</scope>
    <source>
        <strain evidence="14">CCIBt3563</strain>
    </source>
</reference>
<comment type="subcellular location">
    <subcellularLocation>
        <location evidence="1">Cell inner membrane</location>
        <topology evidence="1">Single-pass membrane protein</topology>
        <orientation evidence="1">Periplasmic side</orientation>
    </subcellularLocation>
</comment>
<feature type="region of interest" description="Disordered" evidence="10">
    <location>
        <begin position="380"/>
        <end position="522"/>
    </location>
</feature>
<evidence type="ECO:0000313" key="13">
    <source>
        <dbReference type="EMBL" id="QOV22972.1"/>
    </source>
</evidence>
<keyword evidence="8 11" id="KW-1133">Transmembrane helix</keyword>
<evidence type="ECO:0000313" key="14">
    <source>
        <dbReference type="Proteomes" id="UP000593846"/>
    </source>
</evidence>
<comment type="similarity">
    <text evidence="2">Belongs to the TonB family.</text>
</comment>
<dbReference type="RefSeq" id="WP_200988582.1">
    <property type="nucleotide sequence ID" value="NZ_CP063311.1"/>
</dbReference>
<dbReference type="GO" id="GO:0055085">
    <property type="term" value="P:transmembrane transport"/>
    <property type="evidence" value="ECO:0007669"/>
    <property type="project" value="InterPro"/>
</dbReference>
<evidence type="ECO:0000256" key="1">
    <source>
        <dbReference type="ARBA" id="ARBA00004383"/>
    </source>
</evidence>
<feature type="compositionally biased region" description="Polar residues" evidence="10">
    <location>
        <begin position="234"/>
        <end position="261"/>
    </location>
</feature>
<evidence type="ECO:0000256" key="5">
    <source>
        <dbReference type="ARBA" id="ARBA00022519"/>
    </source>
</evidence>
<keyword evidence="9 11" id="KW-0472">Membrane</keyword>
<dbReference type="GO" id="GO:0098797">
    <property type="term" value="C:plasma membrane protein complex"/>
    <property type="evidence" value="ECO:0007669"/>
    <property type="project" value="TreeGrafter"/>
</dbReference>
<feature type="compositionally biased region" description="Polar residues" evidence="10">
    <location>
        <begin position="151"/>
        <end position="173"/>
    </location>
</feature>
<dbReference type="PROSITE" id="PS52015">
    <property type="entry name" value="TONB_CTD"/>
    <property type="match status" value="1"/>
</dbReference>
<evidence type="ECO:0000256" key="10">
    <source>
        <dbReference type="SAM" id="MobiDB-lite"/>
    </source>
</evidence>
<feature type="compositionally biased region" description="Polar residues" evidence="10">
    <location>
        <begin position="470"/>
        <end position="480"/>
    </location>
</feature>
<dbReference type="Proteomes" id="UP000593846">
    <property type="component" value="Chromosome"/>
</dbReference>
<feature type="compositionally biased region" description="Basic and acidic residues" evidence="10">
    <location>
        <begin position="388"/>
        <end position="397"/>
    </location>
</feature>
<accession>A0A7S6RDK4</accession>
<dbReference type="GO" id="GO:0031992">
    <property type="term" value="F:energy transducer activity"/>
    <property type="evidence" value="ECO:0007669"/>
    <property type="project" value="TreeGrafter"/>
</dbReference>
<feature type="compositionally biased region" description="Polar residues" evidence="10">
    <location>
        <begin position="88"/>
        <end position="124"/>
    </location>
</feature>
<evidence type="ECO:0000256" key="11">
    <source>
        <dbReference type="SAM" id="Phobius"/>
    </source>
</evidence>
<evidence type="ECO:0000256" key="3">
    <source>
        <dbReference type="ARBA" id="ARBA00022448"/>
    </source>
</evidence>
<dbReference type="InterPro" id="IPR051045">
    <property type="entry name" value="TonB-dependent_transducer"/>
</dbReference>